<proteinExistence type="predicted"/>
<reference evidence="3 4" key="1">
    <citation type="submission" date="2024-03" db="EMBL/GenBank/DDBJ databases">
        <title>The Acrasis kona genome and developmental transcriptomes reveal deep origins of eukaryotic multicellular pathways.</title>
        <authorList>
            <person name="Sheikh S."/>
            <person name="Fu C.-J."/>
            <person name="Brown M.W."/>
            <person name="Baldauf S.L."/>
        </authorList>
    </citation>
    <scope>NUCLEOTIDE SEQUENCE [LARGE SCALE GENOMIC DNA]</scope>
    <source>
        <strain evidence="3 4">ATCC MYA-3509</strain>
    </source>
</reference>
<dbReference type="PANTHER" id="PTHR46546">
    <property type="entry name" value="SHEWANELLA-LIKE PROTEIN PHOSPHATASE 1"/>
    <property type="match status" value="1"/>
</dbReference>
<accession>A0AAW2YHW9</accession>
<keyword evidence="1" id="KW-0732">Signal</keyword>
<feature type="chain" id="PRO_5043878904" description="Calcineurin-like phosphoesterase domain-containing protein" evidence="1">
    <location>
        <begin position="20"/>
        <end position="299"/>
    </location>
</feature>
<sequence>MRLALIVILLISALHICYSKEVFAVGDLHGDWKAAISTFDMMNVIEKGSNPPKLTLSENQTLVQTGDLLDRGRNGLQLLRLSMYWHKHHPDQFVQLLGNHELMNMQRIFEYVNDEELTPEYRSIFRNSSSSEMIYLENDTIITTIIDDVLYVHAGLLHEYAILGTEEINQQTKAALKSKNFRHSLLRSSGPLWTRKLAMKSCKALTKALKAVNAKHMVVGHTIQKDGVNIQCLDETGHAIILIDTGISFGNKGGIKIVDGRYLHVYSEKKGTVVHDLEAKKTFESVVDRVESAQNRDEL</sequence>
<feature type="domain" description="Calcineurin-like phosphoesterase" evidence="2">
    <location>
        <begin position="23"/>
        <end position="222"/>
    </location>
</feature>
<gene>
    <name evidence="3" type="ORF">AKO1_006090</name>
</gene>
<dbReference type="Proteomes" id="UP001431209">
    <property type="component" value="Unassembled WGS sequence"/>
</dbReference>
<dbReference type="Gene3D" id="3.60.21.10">
    <property type="match status" value="1"/>
</dbReference>
<dbReference type="Pfam" id="PF00149">
    <property type="entry name" value="Metallophos"/>
    <property type="match status" value="1"/>
</dbReference>
<evidence type="ECO:0000256" key="1">
    <source>
        <dbReference type="SAM" id="SignalP"/>
    </source>
</evidence>
<evidence type="ECO:0000313" key="3">
    <source>
        <dbReference type="EMBL" id="KAL0476584.1"/>
    </source>
</evidence>
<dbReference type="InterPro" id="IPR004843">
    <property type="entry name" value="Calcineurin-like_PHP"/>
</dbReference>
<dbReference type="AlphaFoldDB" id="A0AAW2YHW9"/>
<evidence type="ECO:0000259" key="2">
    <source>
        <dbReference type="Pfam" id="PF00149"/>
    </source>
</evidence>
<protein>
    <recommendedName>
        <fullName evidence="2">Calcineurin-like phosphoesterase domain-containing protein</fullName>
    </recommendedName>
</protein>
<dbReference type="SUPFAM" id="SSF56300">
    <property type="entry name" value="Metallo-dependent phosphatases"/>
    <property type="match status" value="1"/>
</dbReference>
<organism evidence="3 4">
    <name type="scientific">Acrasis kona</name>
    <dbReference type="NCBI Taxonomy" id="1008807"/>
    <lineage>
        <taxon>Eukaryota</taxon>
        <taxon>Discoba</taxon>
        <taxon>Heterolobosea</taxon>
        <taxon>Tetramitia</taxon>
        <taxon>Eutetramitia</taxon>
        <taxon>Acrasidae</taxon>
        <taxon>Acrasis</taxon>
    </lineage>
</organism>
<dbReference type="PANTHER" id="PTHR46546:SF4">
    <property type="entry name" value="SHEWANELLA-LIKE PROTEIN PHOSPHATASE 1"/>
    <property type="match status" value="1"/>
</dbReference>
<dbReference type="GO" id="GO:0016787">
    <property type="term" value="F:hydrolase activity"/>
    <property type="evidence" value="ECO:0007669"/>
    <property type="project" value="InterPro"/>
</dbReference>
<dbReference type="EMBL" id="JAOPGA020000059">
    <property type="protein sequence ID" value="KAL0476584.1"/>
    <property type="molecule type" value="Genomic_DNA"/>
</dbReference>
<name>A0AAW2YHW9_9EUKA</name>
<dbReference type="InterPro" id="IPR029052">
    <property type="entry name" value="Metallo-depent_PP-like"/>
</dbReference>
<comment type="caution">
    <text evidence="3">The sequence shown here is derived from an EMBL/GenBank/DDBJ whole genome shotgun (WGS) entry which is preliminary data.</text>
</comment>
<keyword evidence="4" id="KW-1185">Reference proteome</keyword>
<feature type="signal peptide" evidence="1">
    <location>
        <begin position="1"/>
        <end position="19"/>
    </location>
</feature>
<evidence type="ECO:0000313" key="4">
    <source>
        <dbReference type="Proteomes" id="UP001431209"/>
    </source>
</evidence>